<keyword evidence="4" id="KW-1185">Reference proteome</keyword>
<name>A0A9P4HAA9_9PLEO</name>
<evidence type="ECO:0000259" key="2">
    <source>
        <dbReference type="Pfam" id="PF24864"/>
    </source>
</evidence>
<dbReference type="PANTHER" id="PTHR42085">
    <property type="entry name" value="F-BOX DOMAIN-CONTAINING PROTEIN"/>
    <property type="match status" value="1"/>
</dbReference>
<dbReference type="OrthoDB" id="3691810at2759"/>
<accession>A0A9P4HAA9</accession>
<protein>
    <recommendedName>
        <fullName evidence="2">DUF7730 domain-containing protein</fullName>
    </recommendedName>
</protein>
<dbReference type="PANTHER" id="PTHR42085:SF1">
    <property type="entry name" value="F-BOX DOMAIN-CONTAINING PROTEIN"/>
    <property type="match status" value="1"/>
</dbReference>
<dbReference type="Pfam" id="PF24864">
    <property type="entry name" value="DUF7730"/>
    <property type="match status" value="1"/>
</dbReference>
<organism evidence="3 4">
    <name type="scientific">Setomelanomma holmii</name>
    <dbReference type="NCBI Taxonomy" id="210430"/>
    <lineage>
        <taxon>Eukaryota</taxon>
        <taxon>Fungi</taxon>
        <taxon>Dikarya</taxon>
        <taxon>Ascomycota</taxon>
        <taxon>Pezizomycotina</taxon>
        <taxon>Dothideomycetes</taxon>
        <taxon>Pleosporomycetidae</taxon>
        <taxon>Pleosporales</taxon>
        <taxon>Pleosporineae</taxon>
        <taxon>Phaeosphaeriaceae</taxon>
        <taxon>Setomelanomma</taxon>
    </lineage>
</organism>
<dbReference type="InterPro" id="IPR056632">
    <property type="entry name" value="DUF7730"/>
</dbReference>
<feature type="domain" description="DUF7730" evidence="2">
    <location>
        <begin position="47"/>
        <end position="158"/>
    </location>
</feature>
<gene>
    <name evidence="3" type="ORF">EK21DRAFT_88877</name>
</gene>
<comment type="caution">
    <text evidence="3">The sequence shown here is derived from an EMBL/GenBank/DDBJ whole genome shotgun (WGS) entry which is preliminary data.</text>
</comment>
<dbReference type="InterPro" id="IPR038883">
    <property type="entry name" value="AN11006-like"/>
</dbReference>
<dbReference type="Proteomes" id="UP000799777">
    <property type="component" value="Unassembled WGS sequence"/>
</dbReference>
<evidence type="ECO:0000256" key="1">
    <source>
        <dbReference type="SAM" id="MobiDB-lite"/>
    </source>
</evidence>
<evidence type="ECO:0000313" key="3">
    <source>
        <dbReference type="EMBL" id="KAF2030559.1"/>
    </source>
</evidence>
<dbReference type="EMBL" id="ML978189">
    <property type="protein sequence ID" value="KAF2030559.1"/>
    <property type="molecule type" value="Genomic_DNA"/>
</dbReference>
<reference evidence="3" key="1">
    <citation type="journal article" date="2020" name="Stud. Mycol.">
        <title>101 Dothideomycetes genomes: a test case for predicting lifestyles and emergence of pathogens.</title>
        <authorList>
            <person name="Haridas S."/>
            <person name="Albert R."/>
            <person name="Binder M."/>
            <person name="Bloem J."/>
            <person name="Labutti K."/>
            <person name="Salamov A."/>
            <person name="Andreopoulos B."/>
            <person name="Baker S."/>
            <person name="Barry K."/>
            <person name="Bills G."/>
            <person name="Bluhm B."/>
            <person name="Cannon C."/>
            <person name="Castanera R."/>
            <person name="Culley D."/>
            <person name="Daum C."/>
            <person name="Ezra D."/>
            <person name="Gonzalez J."/>
            <person name="Henrissat B."/>
            <person name="Kuo A."/>
            <person name="Liang C."/>
            <person name="Lipzen A."/>
            <person name="Lutzoni F."/>
            <person name="Magnuson J."/>
            <person name="Mondo S."/>
            <person name="Nolan M."/>
            <person name="Ohm R."/>
            <person name="Pangilinan J."/>
            <person name="Park H.-J."/>
            <person name="Ramirez L."/>
            <person name="Alfaro M."/>
            <person name="Sun H."/>
            <person name="Tritt A."/>
            <person name="Yoshinaga Y."/>
            <person name="Zwiers L.-H."/>
            <person name="Turgeon B."/>
            <person name="Goodwin S."/>
            <person name="Spatafora J."/>
            <person name="Crous P."/>
            <person name="Grigoriev I."/>
        </authorList>
    </citation>
    <scope>NUCLEOTIDE SEQUENCE</scope>
    <source>
        <strain evidence="3">CBS 110217</strain>
    </source>
</reference>
<proteinExistence type="predicted"/>
<evidence type="ECO:0000313" key="4">
    <source>
        <dbReference type="Proteomes" id="UP000799777"/>
    </source>
</evidence>
<sequence length="187" mass="21265">MSTSSSVHSNGESDIGESTASESIVEFQTPKKILKGKSLLAEPCVPSFFNGLAPEIRNQVYDALFVKSEFVEVTPDYAKDSDSDHDGGSYNPNLIKALGYLDDVWSSRIRDTRLSLARAMSLLRSCRQIYHRAVGILYTRNHFTLFSQHRLSHKLYHWLDSITSQRYLLTRITISPGVLERKNRRIL</sequence>
<feature type="region of interest" description="Disordered" evidence="1">
    <location>
        <begin position="1"/>
        <end position="21"/>
    </location>
</feature>
<dbReference type="AlphaFoldDB" id="A0A9P4HAA9"/>